<dbReference type="Pfam" id="PF14539">
    <property type="entry name" value="DUF4442"/>
    <property type="match status" value="1"/>
</dbReference>
<dbReference type="OrthoDB" id="9814774at2"/>
<dbReference type="Gene3D" id="3.10.129.10">
    <property type="entry name" value="Hotdog Thioesterase"/>
    <property type="match status" value="1"/>
</dbReference>
<proteinExistence type="predicted"/>
<dbReference type="Proteomes" id="UP000297762">
    <property type="component" value="Unassembled WGS sequence"/>
</dbReference>
<dbReference type="RefSeq" id="WP_135650036.1">
    <property type="nucleotide sequence ID" value="NZ_RQGF01000028.1"/>
</dbReference>
<dbReference type="SUPFAM" id="SSF54637">
    <property type="entry name" value="Thioesterase/thiol ester dehydrase-isomerase"/>
    <property type="match status" value="1"/>
</dbReference>
<dbReference type="InterPro" id="IPR029069">
    <property type="entry name" value="HotDog_dom_sf"/>
</dbReference>
<dbReference type="AlphaFoldDB" id="A0A4R9K6F1"/>
<gene>
    <name evidence="1" type="ORF">EHQ64_13490</name>
</gene>
<reference evidence="1" key="1">
    <citation type="journal article" date="2019" name="PLoS Negl. Trop. Dis.">
        <title>Revisiting the worldwide diversity of Leptospira species in the environment.</title>
        <authorList>
            <person name="Vincent A.T."/>
            <person name="Schiettekatte O."/>
            <person name="Bourhy P."/>
            <person name="Veyrier F.J."/>
            <person name="Picardeau M."/>
        </authorList>
    </citation>
    <scope>NUCLEOTIDE SEQUENCE [LARGE SCALE GENOMIC DNA]</scope>
    <source>
        <strain evidence="1">201702455</strain>
    </source>
</reference>
<evidence type="ECO:0000313" key="1">
    <source>
        <dbReference type="EMBL" id="TGL60821.1"/>
    </source>
</evidence>
<sequence>MPSLSDILQRLKFRFFNYYPPYLGAGIKVRALNKEGTSFESSMKLTLLNKNYVGTQFGGSLYSMCDPFYMFILMEHLGSAYLVWDKAATIRFLKPGEGKVKAEFTIPKEKIQEIKEEVDRKRKIDVTFTAQIVDVKTGKLIAEVDKVIYVRRKLKE</sequence>
<dbReference type="InterPro" id="IPR027961">
    <property type="entry name" value="DUF4442"/>
</dbReference>
<keyword evidence="2" id="KW-1185">Reference proteome</keyword>
<accession>A0A4R9K6F1</accession>
<comment type="caution">
    <text evidence="1">The sequence shown here is derived from an EMBL/GenBank/DDBJ whole genome shotgun (WGS) entry which is preliminary data.</text>
</comment>
<dbReference type="EMBL" id="RQGF01000028">
    <property type="protein sequence ID" value="TGL60821.1"/>
    <property type="molecule type" value="Genomic_DNA"/>
</dbReference>
<evidence type="ECO:0000313" key="2">
    <source>
        <dbReference type="Proteomes" id="UP000297762"/>
    </source>
</evidence>
<protein>
    <submittedName>
        <fullName evidence="1">DUF4442 domain-containing protein</fullName>
    </submittedName>
</protein>
<name>A0A4R9K6F1_9LEPT</name>
<organism evidence="1 2">
    <name type="scientific">Leptospira sarikeiensis</name>
    <dbReference type="NCBI Taxonomy" id="2484943"/>
    <lineage>
        <taxon>Bacteria</taxon>
        <taxon>Pseudomonadati</taxon>
        <taxon>Spirochaetota</taxon>
        <taxon>Spirochaetia</taxon>
        <taxon>Leptospirales</taxon>
        <taxon>Leptospiraceae</taxon>
        <taxon>Leptospira</taxon>
    </lineage>
</organism>